<protein>
    <recommendedName>
        <fullName evidence="1">AAA+ ATPase domain-containing protein</fullName>
    </recommendedName>
</protein>
<proteinExistence type="predicted"/>
<evidence type="ECO:0000313" key="2">
    <source>
        <dbReference type="EMBL" id="EME62890.1"/>
    </source>
</evidence>
<dbReference type="Gene3D" id="3.40.50.300">
    <property type="entry name" value="P-loop containing nucleotide triphosphate hydrolases"/>
    <property type="match status" value="1"/>
</dbReference>
<dbReference type="Pfam" id="PF00004">
    <property type="entry name" value="AAA"/>
    <property type="match status" value="1"/>
</dbReference>
<dbReference type="EMBL" id="AOEX01000048">
    <property type="protein sequence ID" value="EME62890.1"/>
    <property type="molecule type" value="Genomic_DNA"/>
</dbReference>
<accession>M2YM02</accession>
<feature type="domain" description="AAA+ ATPase" evidence="1">
    <location>
        <begin position="59"/>
        <end position="218"/>
    </location>
</feature>
<evidence type="ECO:0000313" key="3">
    <source>
        <dbReference type="Proteomes" id="UP000011731"/>
    </source>
</evidence>
<dbReference type="InterPro" id="IPR003959">
    <property type="entry name" value="ATPase_AAA_core"/>
</dbReference>
<dbReference type="SUPFAM" id="SSF52540">
    <property type="entry name" value="P-loop containing nucleoside triphosphate hydrolases"/>
    <property type="match status" value="1"/>
</dbReference>
<name>M2YM02_9NOCA</name>
<evidence type="ECO:0000259" key="1">
    <source>
        <dbReference type="SMART" id="SM00382"/>
    </source>
</evidence>
<organism evidence="2 3">
    <name type="scientific">Rhodococcus ruber BKS 20-38</name>
    <dbReference type="NCBI Taxonomy" id="1278076"/>
    <lineage>
        <taxon>Bacteria</taxon>
        <taxon>Bacillati</taxon>
        <taxon>Actinomycetota</taxon>
        <taxon>Actinomycetes</taxon>
        <taxon>Mycobacteriales</taxon>
        <taxon>Nocardiaceae</taxon>
        <taxon>Rhodococcus</taxon>
    </lineage>
</organism>
<dbReference type="GO" id="GO:0016887">
    <property type="term" value="F:ATP hydrolysis activity"/>
    <property type="evidence" value="ECO:0007669"/>
    <property type="project" value="InterPro"/>
</dbReference>
<reference evidence="2 3" key="1">
    <citation type="journal article" date="2013" name="Genome Announc.">
        <title>Draft Genome Sequence of Rhodococcus ruber Strain BKS 20-38.</title>
        <authorList>
            <person name="Bala M."/>
            <person name="Kumar S."/>
            <person name="Raghava G.P."/>
            <person name="Mayilraj S."/>
        </authorList>
    </citation>
    <scope>NUCLEOTIDE SEQUENCE [LARGE SCALE GENOMIC DNA]</scope>
    <source>
        <strain evidence="2 3">BKS 20-38</strain>
    </source>
</reference>
<dbReference type="InterPro" id="IPR027417">
    <property type="entry name" value="P-loop_NTPase"/>
</dbReference>
<dbReference type="SMART" id="SM00382">
    <property type="entry name" value="AAA"/>
    <property type="match status" value="1"/>
</dbReference>
<comment type="caution">
    <text evidence="2">The sequence shown here is derived from an EMBL/GenBank/DDBJ whole genome shotgun (WGS) entry which is preliminary data.</text>
</comment>
<dbReference type="CDD" id="cd00009">
    <property type="entry name" value="AAA"/>
    <property type="match status" value="1"/>
</dbReference>
<dbReference type="PANTHER" id="PTHR42759:SF1">
    <property type="entry name" value="MAGNESIUM-CHELATASE SUBUNIT CHLD"/>
    <property type="match status" value="1"/>
</dbReference>
<gene>
    <name evidence="2" type="ORF">G352_15650</name>
</gene>
<dbReference type="Proteomes" id="UP000011731">
    <property type="component" value="Unassembled WGS sequence"/>
</dbReference>
<dbReference type="InterPro" id="IPR050764">
    <property type="entry name" value="CbbQ/NirQ/NorQ/GpvN"/>
</dbReference>
<dbReference type="AlphaFoldDB" id="M2YM02"/>
<dbReference type="PANTHER" id="PTHR42759">
    <property type="entry name" value="MOXR FAMILY PROTEIN"/>
    <property type="match status" value="1"/>
</dbReference>
<sequence>MRERTATPRTGIHVESHDMPMNGVLQEVHSADDVVAGLRTVDYIADTAVGVTVHLASRLGKPILAEGPAGVGKTALAKALSAWTGRRIIRLQCHEGLDESKALYDWDYRRQLLHVQAARFQDDAAPVIDLFDESFLLPRPLLESIRAEDDVILLVDEVDRLDAEAESLLLEVLSEFQVSVPELGTMSATKRPFVLLTSNDSRDLSEALKRRCLYLPLDYPTVERERQIVRSQVSGISEQLADEVARVVQALRGMNLVKNPSISETVDWARSLVLTNVDSMDADIVASGMPILLKHRVDIAAATSRLTDTTLPHA</sequence>
<dbReference type="InterPro" id="IPR003593">
    <property type="entry name" value="AAA+_ATPase"/>
</dbReference>
<keyword evidence="3" id="KW-1185">Reference proteome</keyword>
<dbReference type="GO" id="GO:0005524">
    <property type="term" value="F:ATP binding"/>
    <property type="evidence" value="ECO:0007669"/>
    <property type="project" value="InterPro"/>
</dbReference>
<dbReference type="PATRIC" id="fig|1278076.4.peg.3237"/>